<keyword evidence="1" id="KW-0175">Coiled coil</keyword>
<protein>
    <submittedName>
        <fullName evidence="2">Uncharacterized protein</fullName>
    </submittedName>
</protein>
<comment type="caution">
    <text evidence="2">The sequence shown here is derived from an EMBL/GenBank/DDBJ whole genome shotgun (WGS) entry which is preliminary data.</text>
</comment>
<dbReference type="EMBL" id="VLTM01000039">
    <property type="protein sequence ID" value="KAA0160932.1"/>
    <property type="molecule type" value="Genomic_DNA"/>
</dbReference>
<name>A0A5A8D5Z9_CAFRO</name>
<evidence type="ECO:0000256" key="1">
    <source>
        <dbReference type="SAM" id="Coils"/>
    </source>
</evidence>
<organism evidence="2 3">
    <name type="scientific">Cafeteria roenbergensis</name>
    <name type="common">Marine flagellate</name>
    <dbReference type="NCBI Taxonomy" id="33653"/>
    <lineage>
        <taxon>Eukaryota</taxon>
        <taxon>Sar</taxon>
        <taxon>Stramenopiles</taxon>
        <taxon>Bigyra</taxon>
        <taxon>Opalozoa</taxon>
        <taxon>Bicosoecida</taxon>
        <taxon>Cafeteriaceae</taxon>
        <taxon>Cafeteria</taxon>
    </lineage>
</organism>
<dbReference type="AlphaFoldDB" id="A0A5A8D5Z9"/>
<accession>A0A5A8D5Z9</accession>
<dbReference type="Proteomes" id="UP000325113">
    <property type="component" value="Unassembled WGS sequence"/>
</dbReference>
<feature type="coiled-coil region" evidence="1">
    <location>
        <begin position="163"/>
        <end position="205"/>
    </location>
</feature>
<sequence>MRPLSSAASATVSQLFSTDAERWAADHLTQEEAGTDAINLVLGVLSLSFVSPEVARSRLELGQAFFTFITRLRAAKGLRSDDTKDIVKLIGRLGTASVDLAHSTDIDAVLQHAGVTLHMAGGKTQLAKWHRLGHLQSVAGEFAEVMCKPSAGDTVQKHADVLLARAEKHADVLLARAEKQAERQAEKAKREAEEQEALRSKMRETLARVDSAISTIPSDSLSEAGAMMHKYTPDKAAELEAKAGETALALDKASKAFAGRIYDTMRSEHGVGPALKAAGLDPGMMSLTAQAVKEPRWLLWEGPSNRDLLARSLACDIAALALAGEGGQLNGRCVFGPRGVGKSSLLVAGCVAAGVFSRIKSLPAAGRPVVPVYVDMLRARWLYELCAARAADSEHAWLRPSAPLPRLLDRALQLAGHRPRVEADPDPSKWKRYPWFATPQQVCEFLEANKLSMLLVMDEADEPYKKCGDIIADELVALRGNSPQMIYYVSGSAAWMRDILFSPDRVDPRIYDVEKFREKTNHSDKQIPLSPLEPLSSLEDHARAIMAAGRAVSSFHSAAKRFLAKSAVPKRRARFGRSILRAGSVLRALLGQPGAHSEKPPLGLDKMQRDIIATQHGRQLSSVFAAHFKSVIKGLRSETVLDQLVSPSVPLSALGLDLGKLSARASEASGADVAAEALLPSLSNLSDCGVLTVVAGEWRPVSWTAVLSIMLIDEGGCSLPFKARDDLSHATVGATTTEPVLAQAFCKSAAKSAHFVGAATEGQRKSLLRSLERLSLVDDAAVAKVADLKWDDVRANSSVLRTGMLFKPSPDKGVDIMLLVRDLGSRLVHLLLLQAKATSSGAAAADKSTNVSLTGWNKIVPGFTAQVKSWGDFHPVSLSLLRDGESLVVWNVVVTNKDVTENALHVTVPAEIGIHEGALRMAMFGGVDGAATSSCGRIHGPHWVVACGDHLLSGLPPAVLDWARMVKRQAWGGHTVAEADGAADQAEA</sequence>
<proteinExistence type="predicted"/>
<reference evidence="2 3" key="1">
    <citation type="submission" date="2019-07" db="EMBL/GenBank/DDBJ databases">
        <title>Genomes of Cafeteria roenbergensis.</title>
        <authorList>
            <person name="Fischer M.G."/>
            <person name="Hackl T."/>
            <person name="Roman M."/>
        </authorList>
    </citation>
    <scope>NUCLEOTIDE SEQUENCE [LARGE SCALE GENOMIC DNA]</scope>
    <source>
        <strain evidence="2 3">Cflag</strain>
    </source>
</reference>
<gene>
    <name evidence="2" type="ORF">FNF31_04004</name>
</gene>
<evidence type="ECO:0000313" key="2">
    <source>
        <dbReference type="EMBL" id="KAA0160932.1"/>
    </source>
</evidence>
<evidence type="ECO:0000313" key="3">
    <source>
        <dbReference type="Proteomes" id="UP000325113"/>
    </source>
</evidence>